<comment type="caution">
    <text evidence="1">The sequence shown here is derived from an EMBL/GenBank/DDBJ whole genome shotgun (WGS) entry which is preliminary data.</text>
</comment>
<evidence type="ECO:0000313" key="2">
    <source>
        <dbReference type="Proteomes" id="UP000479710"/>
    </source>
</evidence>
<keyword evidence="2" id="KW-1185">Reference proteome</keyword>
<organism evidence="1 2">
    <name type="scientific">Oryza meyeriana var. granulata</name>
    <dbReference type="NCBI Taxonomy" id="110450"/>
    <lineage>
        <taxon>Eukaryota</taxon>
        <taxon>Viridiplantae</taxon>
        <taxon>Streptophyta</taxon>
        <taxon>Embryophyta</taxon>
        <taxon>Tracheophyta</taxon>
        <taxon>Spermatophyta</taxon>
        <taxon>Magnoliopsida</taxon>
        <taxon>Liliopsida</taxon>
        <taxon>Poales</taxon>
        <taxon>Poaceae</taxon>
        <taxon>BOP clade</taxon>
        <taxon>Oryzoideae</taxon>
        <taxon>Oryzeae</taxon>
        <taxon>Oryzinae</taxon>
        <taxon>Oryza</taxon>
        <taxon>Oryza meyeriana</taxon>
    </lineage>
</organism>
<dbReference type="EMBL" id="SPHZ02000010">
    <property type="protein sequence ID" value="KAF0895251.1"/>
    <property type="molecule type" value="Genomic_DNA"/>
</dbReference>
<name>A0A6G1C5E6_9ORYZ</name>
<proteinExistence type="predicted"/>
<dbReference type="AlphaFoldDB" id="A0A6G1C5E6"/>
<dbReference type="Proteomes" id="UP000479710">
    <property type="component" value="Unassembled WGS sequence"/>
</dbReference>
<sequence>MVAVELWWSSGRVMALAAPGGGEGAGCEPVRRKAVRRRRSVGWRVSMMEDGVEGRGRRAEGAVAVEEFCGGALAVGEHRRRWRAGLGGEVSGSTTVGGRALVGRQRQSYGDGELLRWCAGFYSRGRL</sequence>
<accession>A0A6G1C5E6</accession>
<gene>
    <name evidence="1" type="ORF">E2562_008582</name>
</gene>
<protein>
    <submittedName>
        <fullName evidence="1">Uncharacterized protein</fullName>
    </submittedName>
</protein>
<reference evidence="1 2" key="1">
    <citation type="submission" date="2019-11" db="EMBL/GenBank/DDBJ databases">
        <title>Whole genome sequence of Oryza granulata.</title>
        <authorList>
            <person name="Li W."/>
        </authorList>
    </citation>
    <scope>NUCLEOTIDE SEQUENCE [LARGE SCALE GENOMIC DNA]</scope>
    <source>
        <strain evidence="2">cv. Menghai</strain>
        <tissue evidence="1">Leaf</tissue>
    </source>
</reference>
<evidence type="ECO:0000313" key="1">
    <source>
        <dbReference type="EMBL" id="KAF0895251.1"/>
    </source>
</evidence>